<proteinExistence type="predicted"/>
<dbReference type="Pfam" id="PF05380">
    <property type="entry name" value="Peptidase_A17"/>
    <property type="match status" value="1"/>
</dbReference>
<dbReference type="PANTHER" id="PTHR47331">
    <property type="entry name" value="PHD-TYPE DOMAIN-CONTAINING PROTEIN"/>
    <property type="match status" value="1"/>
</dbReference>
<dbReference type="OrthoDB" id="5969345at2759"/>
<organism evidence="1 2">
    <name type="scientific">Paramuricea clavata</name>
    <name type="common">Red gorgonian</name>
    <name type="synonym">Violescent sea-whip</name>
    <dbReference type="NCBI Taxonomy" id="317549"/>
    <lineage>
        <taxon>Eukaryota</taxon>
        <taxon>Metazoa</taxon>
        <taxon>Cnidaria</taxon>
        <taxon>Anthozoa</taxon>
        <taxon>Octocorallia</taxon>
        <taxon>Malacalcyonacea</taxon>
        <taxon>Plexauridae</taxon>
        <taxon>Paramuricea</taxon>
    </lineage>
</organism>
<protein>
    <submittedName>
        <fullName evidence="1">Uncharacterized protein</fullName>
    </submittedName>
</protein>
<accession>A0A7D9JCG7</accession>
<sequence length="230" mass="26031">MYVDYLLSGGSTVEQATRRKEISREILQDATFELHKWSSNVPQLEVDEVHQVSELSDEQSYAKTQLMVKPKESRVLGLKWDKQSGTLKILFPSEEVPATKRGILSKLAKTYDPLGLVSPLTLEGKLLFRDVCDAKLPWDVEINNEQLKRWRTWEQSLPVEEGVPRSVVRYQEPIDEIVLHSFGDASTKGVGAAVYAVVKQQSGTTQQLVAAKSRLAKRNLLVLRRTIEEL</sequence>
<evidence type="ECO:0000313" key="2">
    <source>
        <dbReference type="Proteomes" id="UP001152795"/>
    </source>
</evidence>
<comment type="caution">
    <text evidence="1">The sequence shown here is derived from an EMBL/GenBank/DDBJ whole genome shotgun (WGS) entry which is preliminary data.</text>
</comment>
<keyword evidence="2" id="KW-1185">Reference proteome</keyword>
<reference evidence="1" key="1">
    <citation type="submission" date="2020-04" db="EMBL/GenBank/DDBJ databases">
        <authorList>
            <person name="Alioto T."/>
            <person name="Alioto T."/>
            <person name="Gomez Garrido J."/>
        </authorList>
    </citation>
    <scope>NUCLEOTIDE SEQUENCE</scope>
    <source>
        <strain evidence="1">A484AB</strain>
    </source>
</reference>
<dbReference type="InterPro" id="IPR008042">
    <property type="entry name" value="Retrotrans_Pao"/>
</dbReference>
<dbReference type="Proteomes" id="UP001152795">
    <property type="component" value="Unassembled WGS sequence"/>
</dbReference>
<evidence type="ECO:0000313" key="1">
    <source>
        <dbReference type="EMBL" id="CAB4026238.1"/>
    </source>
</evidence>
<name>A0A7D9JCG7_PARCT</name>
<dbReference type="EMBL" id="CACRXK020014091">
    <property type="protein sequence ID" value="CAB4026238.1"/>
    <property type="molecule type" value="Genomic_DNA"/>
</dbReference>
<gene>
    <name evidence="1" type="ORF">PACLA_8A086714</name>
</gene>
<dbReference type="AlphaFoldDB" id="A0A7D9JCG7"/>